<dbReference type="EMBL" id="CP003929">
    <property type="protein sequence ID" value="AGB36949.1"/>
    <property type="molecule type" value="Genomic_DNA"/>
</dbReference>
<dbReference type="KEGG" id="nou:Natoc_1111"/>
<gene>
    <name evidence="2" type="ORF">Natoc_1111</name>
</gene>
<organism evidence="2 3">
    <name type="scientific">Natronococcus occultus SP4</name>
    <dbReference type="NCBI Taxonomy" id="694430"/>
    <lineage>
        <taxon>Archaea</taxon>
        <taxon>Methanobacteriati</taxon>
        <taxon>Methanobacteriota</taxon>
        <taxon>Stenosarchaea group</taxon>
        <taxon>Halobacteria</taxon>
        <taxon>Halobacteriales</taxon>
        <taxon>Natrialbaceae</taxon>
        <taxon>Natronococcus</taxon>
    </lineage>
</organism>
<dbReference type="HOGENOM" id="CLU_202279_0_0_2"/>
<evidence type="ECO:0000313" key="2">
    <source>
        <dbReference type="EMBL" id="AGB36949.1"/>
    </source>
</evidence>
<accession>L0JXW3</accession>
<feature type="domain" description="DUF8027" evidence="1">
    <location>
        <begin position="5"/>
        <end position="62"/>
    </location>
</feature>
<dbReference type="eggNOG" id="arCOG11148">
    <property type="taxonomic scope" value="Archaea"/>
</dbReference>
<dbReference type="InterPro" id="IPR058340">
    <property type="entry name" value="DUF8027"/>
</dbReference>
<reference evidence="2 3" key="1">
    <citation type="submission" date="2012-11" db="EMBL/GenBank/DDBJ databases">
        <title>FINISHED of Natronococcus occultus SP4, DSM 3396.</title>
        <authorList>
            <consortium name="DOE Joint Genome Institute"/>
            <person name="Eisen J."/>
            <person name="Huntemann M."/>
            <person name="Wei C.-L."/>
            <person name="Han J."/>
            <person name="Detter J.C."/>
            <person name="Han C."/>
            <person name="Tapia R."/>
            <person name="Chen A."/>
            <person name="Kyrpides N."/>
            <person name="Mavromatis K."/>
            <person name="Markowitz V."/>
            <person name="Szeto E."/>
            <person name="Ivanova N."/>
            <person name="Mikhailova N."/>
            <person name="Ovchinnikova G."/>
            <person name="Pagani I."/>
            <person name="Pati A."/>
            <person name="Goodwin L."/>
            <person name="Nordberg H.P."/>
            <person name="Cantor M.N."/>
            <person name="Hua S.X."/>
            <person name="Woyke T."/>
            <person name="Eisen J."/>
            <person name="Klenk H.-P."/>
            <person name="Klenk H.-P."/>
        </authorList>
    </citation>
    <scope>NUCLEOTIDE SEQUENCE [LARGE SCALE GENOMIC DNA]</scope>
    <source>
        <strain evidence="2 3">SP4</strain>
    </source>
</reference>
<name>L0JXW3_9EURY</name>
<proteinExistence type="predicted"/>
<evidence type="ECO:0000259" key="1">
    <source>
        <dbReference type="Pfam" id="PF26070"/>
    </source>
</evidence>
<protein>
    <recommendedName>
        <fullName evidence="1">DUF8027 domain-containing protein</fullName>
    </recommendedName>
</protein>
<dbReference type="Pfam" id="PF26070">
    <property type="entry name" value="DUF8027"/>
    <property type="match status" value="1"/>
</dbReference>
<dbReference type="AlphaFoldDB" id="L0JXW3"/>
<dbReference type="Proteomes" id="UP000010878">
    <property type="component" value="Chromosome"/>
</dbReference>
<sequence>MCYRMPVPGYDPEDVDDTLEALLEDEEIETYLSDSELASYRAGEESLVDLLEGEEIHGILERKDAPIDVPD</sequence>
<keyword evidence="3" id="KW-1185">Reference proteome</keyword>
<evidence type="ECO:0000313" key="3">
    <source>
        <dbReference type="Proteomes" id="UP000010878"/>
    </source>
</evidence>